<keyword evidence="3" id="KW-1185">Reference proteome</keyword>
<comment type="caution">
    <text evidence="2">The sequence shown here is derived from an EMBL/GenBank/DDBJ whole genome shotgun (WGS) entry which is preliminary data.</text>
</comment>
<sequence length="60" mass="5860">MTGPGSWSVDHAVGADAMSGVPWALAAAAVAVAVAAPALLLRRRNLRTPAAVPGPSDGPS</sequence>
<evidence type="ECO:0000256" key="1">
    <source>
        <dbReference type="SAM" id="Phobius"/>
    </source>
</evidence>
<dbReference type="RefSeq" id="WP_381369704.1">
    <property type="nucleotide sequence ID" value="NZ_JBHSOA010000077.1"/>
</dbReference>
<keyword evidence="1" id="KW-0812">Transmembrane</keyword>
<organism evidence="2 3">
    <name type="scientific">Streptomyces chlorus</name>
    <dbReference type="NCBI Taxonomy" id="887452"/>
    <lineage>
        <taxon>Bacteria</taxon>
        <taxon>Bacillati</taxon>
        <taxon>Actinomycetota</taxon>
        <taxon>Actinomycetes</taxon>
        <taxon>Kitasatosporales</taxon>
        <taxon>Streptomycetaceae</taxon>
        <taxon>Streptomyces</taxon>
    </lineage>
</organism>
<evidence type="ECO:0000313" key="2">
    <source>
        <dbReference type="EMBL" id="MFC5855901.1"/>
    </source>
</evidence>
<keyword evidence="1" id="KW-1133">Transmembrane helix</keyword>
<protein>
    <submittedName>
        <fullName evidence="2">Uncharacterized protein</fullName>
    </submittedName>
</protein>
<evidence type="ECO:0000313" key="3">
    <source>
        <dbReference type="Proteomes" id="UP001596180"/>
    </source>
</evidence>
<dbReference type="EMBL" id="JBHSOA010000077">
    <property type="protein sequence ID" value="MFC5855901.1"/>
    <property type="molecule type" value="Genomic_DNA"/>
</dbReference>
<feature type="transmembrane region" description="Helical" evidence="1">
    <location>
        <begin position="20"/>
        <end position="41"/>
    </location>
</feature>
<accession>A0ABW1E563</accession>
<keyword evidence="1" id="KW-0472">Membrane</keyword>
<dbReference type="Proteomes" id="UP001596180">
    <property type="component" value="Unassembled WGS sequence"/>
</dbReference>
<name>A0ABW1E563_9ACTN</name>
<gene>
    <name evidence="2" type="ORF">ACFPZI_30240</name>
</gene>
<proteinExistence type="predicted"/>
<reference evidence="3" key="1">
    <citation type="journal article" date="2019" name="Int. J. Syst. Evol. Microbiol.">
        <title>The Global Catalogue of Microorganisms (GCM) 10K type strain sequencing project: providing services to taxonomists for standard genome sequencing and annotation.</title>
        <authorList>
            <consortium name="The Broad Institute Genomics Platform"/>
            <consortium name="The Broad Institute Genome Sequencing Center for Infectious Disease"/>
            <person name="Wu L."/>
            <person name="Ma J."/>
        </authorList>
    </citation>
    <scope>NUCLEOTIDE SEQUENCE [LARGE SCALE GENOMIC DNA]</scope>
    <source>
        <strain evidence="3">JCM 10411</strain>
    </source>
</reference>